<keyword evidence="9" id="KW-1185">Reference proteome</keyword>
<evidence type="ECO:0008006" key="10">
    <source>
        <dbReference type="Google" id="ProtNLM"/>
    </source>
</evidence>
<accession>A0AAF0WS19</accession>
<keyword evidence="4 7" id="KW-0732">Signal</keyword>
<evidence type="ECO:0000256" key="1">
    <source>
        <dbReference type="ARBA" id="ARBA00004613"/>
    </source>
</evidence>
<keyword evidence="2" id="KW-0964">Secreted</keyword>
<gene>
    <name evidence="8" type="ORF">DCAR_0312335</name>
</gene>
<dbReference type="Proteomes" id="UP000077755">
    <property type="component" value="Chromosome 3"/>
</dbReference>
<keyword evidence="3" id="KW-0433">Leucine-rich repeat</keyword>
<dbReference type="KEGG" id="dcr:108211011"/>
<dbReference type="PANTHER" id="PTHR32093">
    <property type="entry name" value="LEUCINE-RICH REPEAT EXTENSIN-LIKE PROTEIN 3-RELATED"/>
    <property type="match status" value="1"/>
</dbReference>
<dbReference type="SUPFAM" id="SSF52058">
    <property type="entry name" value="L domain-like"/>
    <property type="match status" value="1"/>
</dbReference>
<proteinExistence type="predicted"/>
<reference evidence="8" key="1">
    <citation type="journal article" date="2016" name="Nat. Genet.">
        <title>A high-quality carrot genome assembly provides new insights into carotenoid accumulation and asterid genome evolution.</title>
        <authorList>
            <person name="Iorizzo M."/>
            <person name="Ellison S."/>
            <person name="Senalik D."/>
            <person name="Zeng P."/>
            <person name="Satapoomin P."/>
            <person name="Huang J."/>
            <person name="Bowman M."/>
            <person name="Iovene M."/>
            <person name="Sanseverino W."/>
            <person name="Cavagnaro P."/>
            <person name="Yildiz M."/>
            <person name="Macko-Podgorni A."/>
            <person name="Moranska E."/>
            <person name="Grzebelus E."/>
            <person name="Grzebelus D."/>
            <person name="Ashrafi H."/>
            <person name="Zheng Z."/>
            <person name="Cheng S."/>
            <person name="Spooner D."/>
            <person name="Van Deynze A."/>
            <person name="Simon P."/>
        </authorList>
    </citation>
    <scope>NUCLEOTIDE SEQUENCE</scope>
    <source>
        <tissue evidence="8">Leaf</tissue>
    </source>
</reference>
<feature type="compositionally biased region" description="Pro residues" evidence="6">
    <location>
        <begin position="52"/>
        <end position="98"/>
    </location>
</feature>
<evidence type="ECO:0000313" key="9">
    <source>
        <dbReference type="Proteomes" id="UP000077755"/>
    </source>
</evidence>
<dbReference type="InterPro" id="IPR051582">
    <property type="entry name" value="LRR_extensin-like_regulator"/>
</dbReference>
<dbReference type="Pfam" id="PF00560">
    <property type="entry name" value="LRR_1"/>
    <property type="match status" value="4"/>
</dbReference>
<feature type="chain" id="PRO_5041907800" description="Leucine-rich repeat-containing N-terminal plant-type domain-containing protein" evidence="7">
    <location>
        <begin position="20"/>
        <end position="476"/>
    </location>
</feature>
<keyword evidence="5" id="KW-0677">Repeat</keyword>
<organism evidence="8 9">
    <name type="scientific">Daucus carota subsp. sativus</name>
    <name type="common">Carrot</name>
    <dbReference type="NCBI Taxonomy" id="79200"/>
    <lineage>
        <taxon>Eukaryota</taxon>
        <taxon>Viridiplantae</taxon>
        <taxon>Streptophyta</taxon>
        <taxon>Embryophyta</taxon>
        <taxon>Tracheophyta</taxon>
        <taxon>Spermatophyta</taxon>
        <taxon>Magnoliopsida</taxon>
        <taxon>eudicotyledons</taxon>
        <taxon>Gunneridae</taxon>
        <taxon>Pentapetalae</taxon>
        <taxon>asterids</taxon>
        <taxon>campanulids</taxon>
        <taxon>Apiales</taxon>
        <taxon>Apiaceae</taxon>
        <taxon>Apioideae</taxon>
        <taxon>Scandiceae</taxon>
        <taxon>Daucinae</taxon>
        <taxon>Daucus</taxon>
        <taxon>Daucus sect. Daucus</taxon>
    </lineage>
</organism>
<evidence type="ECO:0000256" key="4">
    <source>
        <dbReference type="ARBA" id="ARBA00022729"/>
    </source>
</evidence>
<reference evidence="8" key="2">
    <citation type="submission" date="2022-03" db="EMBL/GenBank/DDBJ databases">
        <title>Draft title - Genomic analysis of global carrot germplasm unveils the trajectory of domestication and the origin of high carotenoid orange carrot.</title>
        <authorList>
            <person name="Iorizzo M."/>
            <person name="Ellison S."/>
            <person name="Senalik D."/>
            <person name="Macko-Podgorni A."/>
            <person name="Grzebelus D."/>
            <person name="Bostan H."/>
            <person name="Rolling W."/>
            <person name="Curaba J."/>
            <person name="Simon P."/>
        </authorList>
    </citation>
    <scope>NUCLEOTIDE SEQUENCE</scope>
    <source>
        <tissue evidence="8">Leaf</tissue>
    </source>
</reference>
<dbReference type="EMBL" id="CP093345">
    <property type="protein sequence ID" value="WOG93055.1"/>
    <property type="molecule type" value="Genomic_DNA"/>
</dbReference>
<comment type="subcellular location">
    <subcellularLocation>
        <location evidence="1">Secreted</location>
    </subcellularLocation>
</comment>
<dbReference type="PANTHER" id="PTHR32093:SF131">
    <property type="entry name" value="LEUCINE-RICH REPEAT-CONTAINING N-TERMINAL PLANT-TYPE DOMAIN-CONTAINING PROTEIN"/>
    <property type="match status" value="1"/>
</dbReference>
<feature type="signal peptide" evidence="7">
    <location>
        <begin position="1"/>
        <end position="19"/>
    </location>
</feature>
<evidence type="ECO:0000256" key="7">
    <source>
        <dbReference type="SAM" id="SignalP"/>
    </source>
</evidence>
<dbReference type="GO" id="GO:0005576">
    <property type="term" value="C:extracellular region"/>
    <property type="evidence" value="ECO:0007669"/>
    <property type="project" value="UniProtKB-SubCell"/>
</dbReference>
<feature type="region of interest" description="Disordered" evidence="6">
    <location>
        <begin position="50"/>
        <end position="108"/>
    </location>
</feature>
<evidence type="ECO:0000313" key="8">
    <source>
        <dbReference type="EMBL" id="WOG93055.1"/>
    </source>
</evidence>
<dbReference type="SUPFAM" id="SSF101447">
    <property type="entry name" value="Formin homology 2 domain (FH2 domain)"/>
    <property type="match status" value="1"/>
</dbReference>
<name>A0AAF0WS19_DAUCS</name>
<sequence length="476" mass="52617">MTTNLSFSTAILLVIVSQSFFHNSLTCYAFSHDKTREALEIIIGGGGYASPAQPPECPPPPPPPCLPPASPAVQIKPPPPPLPPSQPPKPKYTPPSTRPSPGIEDPSGIKSMKYFATVIRGVGKKIGYDPQHITDSWTGDNPCTFKGVVCHQFMNRSAVVGVDFNGNHFNGYGGQPVDLNIFLTQDQDLMFFHANSNNFTNLPNNISKLHYLFELDLSNNQLNGSFPKDVLKSPSLTFLDLRYNKLQGAVPPEAFTIYLDVLFLNNNNFSGNLPDNFGKLRALYLTFANNFFTGGIPSSIGNCSETLVEVLFLNNSLSGCLPYEIGKLKHMTVFDTSINKFTGPIPHSFGCLKNLQLLNMSHNYFYGPVPEMVCKLGNLERLTLNNNYFTQVGPECRKLIMSNKLNVKMNCILDLHDQRTPSECATFFSQHRTCPNERSLQHIPCTIENAETTSMEDVLRPAMAPSPTYAALGIHH</sequence>
<dbReference type="InterPro" id="IPR032675">
    <property type="entry name" value="LRR_dom_sf"/>
</dbReference>
<protein>
    <recommendedName>
        <fullName evidence="10">Leucine-rich repeat-containing N-terminal plant-type domain-containing protein</fullName>
    </recommendedName>
</protein>
<dbReference type="AlphaFoldDB" id="A0AAF0WS19"/>
<evidence type="ECO:0000256" key="6">
    <source>
        <dbReference type="SAM" id="MobiDB-lite"/>
    </source>
</evidence>
<evidence type="ECO:0000256" key="2">
    <source>
        <dbReference type="ARBA" id="ARBA00022525"/>
    </source>
</evidence>
<dbReference type="FunFam" id="3.80.10.10:FF:000383">
    <property type="entry name" value="Leucine-rich repeat receptor protein kinase EMS1"/>
    <property type="match status" value="1"/>
</dbReference>
<evidence type="ECO:0000256" key="3">
    <source>
        <dbReference type="ARBA" id="ARBA00022614"/>
    </source>
</evidence>
<dbReference type="InterPro" id="IPR001611">
    <property type="entry name" value="Leu-rich_rpt"/>
</dbReference>
<dbReference type="Gene3D" id="3.80.10.10">
    <property type="entry name" value="Ribonuclease Inhibitor"/>
    <property type="match status" value="3"/>
</dbReference>
<evidence type="ECO:0000256" key="5">
    <source>
        <dbReference type="ARBA" id="ARBA00022737"/>
    </source>
</evidence>